<protein>
    <submittedName>
        <fullName evidence="2">Uncharacterized protein</fullName>
    </submittedName>
</protein>
<dbReference type="EMBL" id="LSSK01000177">
    <property type="protein sequence ID" value="OMH84579.1"/>
    <property type="molecule type" value="Genomic_DNA"/>
</dbReference>
<sequence>MVKINAEKNDEQELLKELVKLYDDFVHSTEMSAGSGSEKRTKDPYVLKQTLLNYRERAVAKKERESKVIERELVRYKDLDKSLYRRIYDAVQLFVAHQMVMDRQSAKKWNVDSFEEMVKWWDLIHNLQSNGVDDASGKSDQSTNKSTDSTKEKGETENASKDRTEKLEPVSHQNHEKELSGSLRRAPKPLPQPRLKRSGVLNQNDSKVSEEKHVEINKIEKYGHGKSQETLKEPKEDLVHDVSKDHLQKHPNPNSNPNLNPDPSPSLSQLSSSTSSSVSLAALPSSPTSGTQTEKGMDVPTTNSDNRATKNATNRTPAFSQMYTPVYISSQVPINASLPTFQLHPNAALNPNVLGKQAGVRNTKQNGQHIGGHGGLGGFMGIGQPMYAYVNTPVPYPFVVPAPMNIAPRQAYYAPGVVLPQQNYLQPGPGGLSRSNSARYSDGVQISEDLGDNPGLIEVSPNPIIEEP</sequence>
<accession>A0A1R1PUJ7</accession>
<feature type="compositionally biased region" description="Low complexity" evidence="1">
    <location>
        <begin position="251"/>
        <end position="289"/>
    </location>
</feature>
<name>A0A1R1PUJ7_ZANCU</name>
<evidence type="ECO:0000313" key="3">
    <source>
        <dbReference type="Proteomes" id="UP000188320"/>
    </source>
</evidence>
<evidence type="ECO:0000256" key="1">
    <source>
        <dbReference type="SAM" id="MobiDB-lite"/>
    </source>
</evidence>
<feature type="compositionally biased region" description="Basic and acidic residues" evidence="1">
    <location>
        <begin position="148"/>
        <end position="179"/>
    </location>
</feature>
<dbReference type="AlphaFoldDB" id="A0A1R1PUJ7"/>
<reference evidence="3" key="1">
    <citation type="submission" date="2017-01" db="EMBL/GenBank/DDBJ databases">
        <authorList>
            <person name="Wang Y."/>
            <person name="White M."/>
            <person name="Kvist S."/>
            <person name="Moncalvo J.-M."/>
        </authorList>
    </citation>
    <scope>NUCLEOTIDE SEQUENCE [LARGE SCALE GENOMIC DNA]</scope>
    <source>
        <strain evidence="3">COL-18-3</strain>
    </source>
</reference>
<gene>
    <name evidence="2" type="ORF">AX774_g1908</name>
</gene>
<feature type="compositionally biased region" description="Polar residues" evidence="1">
    <location>
        <begin position="290"/>
        <end position="317"/>
    </location>
</feature>
<evidence type="ECO:0000313" key="2">
    <source>
        <dbReference type="EMBL" id="OMH84579.1"/>
    </source>
</evidence>
<feature type="compositionally biased region" description="Polar residues" evidence="1">
    <location>
        <begin position="138"/>
        <end position="147"/>
    </location>
</feature>
<feature type="region of interest" description="Disordered" evidence="1">
    <location>
        <begin position="131"/>
        <end position="317"/>
    </location>
</feature>
<keyword evidence="3" id="KW-1185">Reference proteome</keyword>
<comment type="caution">
    <text evidence="2">The sequence shown here is derived from an EMBL/GenBank/DDBJ whole genome shotgun (WGS) entry which is preliminary data.</text>
</comment>
<dbReference type="Proteomes" id="UP000188320">
    <property type="component" value="Unassembled WGS sequence"/>
</dbReference>
<organism evidence="2 3">
    <name type="scientific">Zancudomyces culisetae</name>
    <name type="common">Gut fungus</name>
    <name type="synonym">Smittium culisetae</name>
    <dbReference type="NCBI Taxonomy" id="1213189"/>
    <lineage>
        <taxon>Eukaryota</taxon>
        <taxon>Fungi</taxon>
        <taxon>Fungi incertae sedis</taxon>
        <taxon>Zoopagomycota</taxon>
        <taxon>Kickxellomycotina</taxon>
        <taxon>Harpellomycetes</taxon>
        <taxon>Harpellales</taxon>
        <taxon>Legeriomycetaceae</taxon>
        <taxon>Zancudomyces</taxon>
    </lineage>
</organism>
<proteinExistence type="predicted"/>
<feature type="compositionally biased region" description="Basic and acidic residues" evidence="1">
    <location>
        <begin position="207"/>
        <end position="248"/>
    </location>
</feature>
<feature type="region of interest" description="Disordered" evidence="1">
    <location>
        <begin position="445"/>
        <end position="468"/>
    </location>
</feature>